<sequence length="373" mass="40654">MSVLFTGATGFLGSRLLRRLLDDDDRDEPITVVGRAAPSVLRPRVEAALLAAGRRPLCDGALRRLRYLAGDLTVPGLGWDARTRDAATEDLDTIWHCAAVLALRGDPVPLFKTNVGGARSVLALAERAPAARLFHVSTAYVAGLRHRGHIRECDLSERHGFRTYYEETKFNVERLIHAWSAHHERPATVFRPSLLVTDRPAPPGLPAQPLSAYARLIDASLRARGGPGSDGAGATADVHLAFDPLDNLNLLQVDYAVHAMIRAAAHPLPASSRVRTLHVTHPRNTTLTEVLRGFELACPGLRVRASSPTRTRTPNTLEALLADRLPPLSSFVGQRRTYDRANLLSAVGDLPDPPAVDRDYLARGLHPRPPEPT</sequence>
<dbReference type="Gene3D" id="3.40.50.720">
    <property type="entry name" value="NAD(P)-binding Rossmann-like Domain"/>
    <property type="match status" value="1"/>
</dbReference>
<accession>A0A1T3NLR4</accession>
<reference evidence="2 3" key="1">
    <citation type="submission" date="2017-03" db="EMBL/GenBank/DDBJ databases">
        <title>Draft genome sequence of Streptomyces scabrisporus NF3, endophyte isolated from Amphipterygium adstringens.</title>
        <authorList>
            <person name="Vazquez M."/>
            <person name="Ceapa C.D."/>
            <person name="Rodriguez Luna D."/>
            <person name="Sanchez Esquivel S."/>
        </authorList>
    </citation>
    <scope>NUCLEOTIDE SEQUENCE [LARGE SCALE GENOMIC DNA]</scope>
    <source>
        <strain evidence="2 3">NF3</strain>
    </source>
</reference>
<dbReference type="Proteomes" id="UP000190037">
    <property type="component" value="Unassembled WGS sequence"/>
</dbReference>
<dbReference type="SUPFAM" id="SSF51735">
    <property type="entry name" value="NAD(P)-binding Rossmann-fold domains"/>
    <property type="match status" value="1"/>
</dbReference>
<comment type="caution">
    <text evidence="2">The sequence shown here is derived from an EMBL/GenBank/DDBJ whole genome shotgun (WGS) entry which is preliminary data.</text>
</comment>
<dbReference type="InterPro" id="IPR013120">
    <property type="entry name" value="FAR_NAD-bd"/>
</dbReference>
<dbReference type="PANTHER" id="PTHR43245:SF51">
    <property type="entry name" value="SHORT CHAIN DEHYDROGENASE_REDUCTASE FAMILY 42E, MEMBER 2"/>
    <property type="match status" value="1"/>
</dbReference>
<organism evidence="2 3">
    <name type="scientific">Embleya scabrispora</name>
    <dbReference type="NCBI Taxonomy" id="159449"/>
    <lineage>
        <taxon>Bacteria</taxon>
        <taxon>Bacillati</taxon>
        <taxon>Actinomycetota</taxon>
        <taxon>Actinomycetes</taxon>
        <taxon>Kitasatosporales</taxon>
        <taxon>Streptomycetaceae</taxon>
        <taxon>Embleya</taxon>
    </lineage>
</organism>
<feature type="domain" description="Thioester reductase (TE)" evidence="1">
    <location>
        <begin position="6"/>
        <end position="200"/>
    </location>
</feature>
<dbReference type="AlphaFoldDB" id="A0A1T3NLR4"/>
<dbReference type="OrthoDB" id="9810734at2"/>
<dbReference type="InterPro" id="IPR050177">
    <property type="entry name" value="Lipid_A_modif_metabolic_enz"/>
</dbReference>
<dbReference type="EMBL" id="MWQN01000004">
    <property type="protein sequence ID" value="OPC77615.1"/>
    <property type="molecule type" value="Genomic_DNA"/>
</dbReference>
<name>A0A1T3NLR4_9ACTN</name>
<evidence type="ECO:0000259" key="1">
    <source>
        <dbReference type="Pfam" id="PF07993"/>
    </source>
</evidence>
<evidence type="ECO:0000313" key="3">
    <source>
        <dbReference type="Proteomes" id="UP000190037"/>
    </source>
</evidence>
<protein>
    <recommendedName>
        <fullName evidence="1">Thioester reductase (TE) domain-containing protein</fullName>
    </recommendedName>
</protein>
<dbReference type="InterPro" id="IPR036291">
    <property type="entry name" value="NAD(P)-bd_dom_sf"/>
</dbReference>
<keyword evidence="3" id="KW-1185">Reference proteome</keyword>
<dbReference type="Pfam" id="PF07993">
    <property type="entry name" value="NAD_binding_4"/>
    <property type="match status" value="1"/>
</dbReference>
<gene>
    <name evidence="2" type="ORF">B4N89_42010</name>
</gene>
<dbReference type="PANTHER" id="PTHR43245">
    <property type="entry name" value="BIFUNCTIONAL POLYMYXIN RESISTANCE PROTEIN ARNA"/>
    <property type="match status" value="1"/>
</dbReference>
<proteinExistence type="predicted"/>
<evidence type="ECO:0000313" key="2">
    <source>
        <dbReference type="EMBL" id="OPC77615.1"/>
    </source>
</evidence>
<dbReference type="STRING" id="159449.B4N89_42010"/>
<dbReference type="RefSeq" id="WP_078982372.1">
    <property type="nucleotide sequence ID" value="NZ_MWQN01000004.1"/>
</dbReference>